<comment type="caution">
    <text evidence="1">The sequence shown here is derived from an EMBL/GenBank/DDBJ whole genome shotgun (WGS) entry which is preliminary data.</text>
</comment>
<organism evidence="1 2">
    <name type="scientific">Candidatus Kaiserbacteria bacterium GW2011_GWA2_49_19</name>
    <dbReference type="NCBI Taxonomy" id="1618669"/>
    <lineage>
        <taxon>Bacteria</taxon>
        <taxon>Candidatus Kaiseribacteriota</taxon>
    </lineage>
</organism>
<dbReference type="AlphaFoldDB" id="A0A0G1VR55"/>
<proteinExistence type="predicted"/>
<evidence type="ECO:0000313" key="1">
    <source>
        <dbReference type="EMBL" id="KKW08765.1"/>
    </source>
</evidence>
<evidence type="ECO:0000313" key="2">
    <source>
        <dbReference type="Proteomes" id="UP000033965"/>
    </source>
</evidence>
<name>A0A0G1VR55_9BACT</name>
<gene>
    <name evidence="1" type="ORF">UY44_C0007G0027</name>
</gene>
<sequence>MNILYRQLSLGNENLFSFLSARLPMSKANYKFLTRPNFPTNHVGSANIKKNILSKDYKPSVGITRNLGGCKLFLNSLTLSKKN</sequence>
<dbReference type="EMBL" id="LCPZ01000007">
    <property type="protein sequence ID" value="KKW08765.1"/>
    <property type="molecule type" value="Genomic_DNA"/>
</dbReference>
<dbReference type="Proteomes" id="UP000033965">
    <property type="component" value="Unassembled WGS sequence"/>
</dbReference>
<protein>
    <submittedName>
        <fullName evidence="1">Uncharacterized protein</fullName>
    </submittedName>
</protein>
<accession>A0A0G1VR55</accession>
<reference evidence="1 2" key="1">
    <citation type="journal article" date="2015" name="Nature">
        <title>rRNA introns, odd ribosomes, and small enigmatic genomes across a large radiation of phyla.</title>
        <authorList>
            <person name="Brown C.T."/>
            <person name="Hug L.A."/>
            <person name="Thomas B.C."/>
            <person name="Sharon I."/>
            <person name="Castelle C.J."/>
            <person name="Singh A."/>
            <person name="Wilkins M.J."/>
            <person name="Williams K.H."/>
            <person name="Banfield J.F."/>
        </authorList>
    </citation>
    <scope>NUCLEOTIDE SEQUENCE [LARGE SCALE GENOMIC DNA]</scope>
</reference>